<dbReference type="InterPro" id="IPR048551">
    <property type="entry name" value="DACNV"/>
</dbReference>
<dbReference type="AlphaFoldDB" id="A0A243WHR5"/>
<dbReference type="OrthoDB" id="733084at2"/>
<dbReference type="EMBL" id="MTSE01000003">
    <property type="protein sequence ID" value="OUJ74765.1"/>
    <property type="molecule type" value="Genomic_DNA"/>
</dbReference>
<dbReference type="Pfam" id="PF21751">
    <property type="entry name" value="DACNV"/>
    <property type="match status" value="1"/>
</dbReference>
<organism evidence="2 3">
    <name type="scientific">Hymenobacter crusticola</name>
    <dbReference type="NCBI Taxonomy" id="1770526"/>
    <lineage>
        <taxon>Bacteria</taxon>
        <taxon>Pseudomonadati</taxon>
        <taxon>Bacteroidota</taxon>
        <taxon>Cytophagia</taxon>
        <taxon>Cytophagales</taxon>
        <taxon>Hymenobacteraceae</taxon>
        <taxon>Hymenobacter</taxon>
    </lineage>
</organism>
<feature type="domain" description="Probable sensor" evidence="1">
    <location>
        <begin position="24"/>
        <end position="121"/>
    </location>
</feature>
<comment type="caution">
    <text evidence="2">The sequence shown here is derived from an EMBL/GenBank/DDBJ whole genome shotgun (WGS) entry which is preliminary data.</text>
</comment>
<reference evidence="2 3" key="1">
    <citation type="submission" date="2017-01" db="EMBL/GenBank/DDBJ databases">
        <title>A new Hymenobacter.</title>
        <authorList>
            <person name="Liang Y."/>
            <person name="Feng F."/>
        </authorList>
    </citation>
    <scope>NUCLEOTIDE SEQUENCE [LARGE SCALE GENOMIC DNA]</scope>
    <source>
        <strain evidence="2">MIMBbqt21</strain>
    </source>
</reference>
<dbReference type="Proteomes" id="UP000194873">
    <property type="component" value="Unassembled WGS sequence"/>
</dbReference>
<evidence type="ECO:0000313" key="2">
    <source>
        <dbReference type="EMBL" id="OUJ74765.1"/>
    </source>
</evidence>
<evidence type="ECO:0000313" key="3">
    <source>
        <dbReference type="Proteomes" id="UP000194873"/>
    </source>
</evidence>
<name>A0A243WHR5_9BACT</name>
<evidence type="ECO:0000259" key="1">
    <source>
        <dbReference type="Pfam" id="PF21751"/>
    </source>
</evidence>
<protein>
    <recommendedName>
        <fullName evidence="1">Probable sensor domain-containing protein</fullName>
    </recommendedName>
</protein>
<keyword evidence="3" id="KW-1185">Reference proteome</keyword>
<accession>A0A243WHR5</accession>
<sequence length="448" mass="51203">MNYTTEDLAEIVCKKLENAKTDYPHPSEGILRKLFADLFFASLKTEEGQLTRVTITLIDPNDPDPSPPERIVAHRWNYINFEERIPFTVKNLVKLSKAADPLSSSLAVYYENNSLFIWGMVDQAIHYQSFLNYEGDSEPEQPGLFQATIADVGNIYVMFDYELIATLKQNVLISNYIDVFRQGPVNGILKKSAELYKKQIRSYLQKEFPSEKLEEWEKYTEDSISEAISRILLVMQEYQHGGAFLITSNPKRSELSIKHALSYDRLFNTITNNIKLEAANYMYTNTIVTDYLEPEKDTIPTVHYLKENIADYEKKEASDELKGTIRFIGSLSCIDGLVVFSPDLKVKGFGAVIKVKTLPEQVFVSKTATAAPGALAPITPDHFGTRHRSMFSYCWNNKGSLGFVVSQDGDIRAITRVEDKLIMWENIKVQRFIKSEKLSRSMRFSIRK</sequence>
<proteinExistence type="predicted"/>
<gene>
    <name evidence="2" type="ORF">BXP70_08380</name>
</gene>
<dbReference type="RefSeq" id="WP_086593571.1">
    <property type="nucleotide sequence ID" value="NZ_MTSE01000003.1"/>
</dbReference>